<reference evidence="2" key="1">
    <citation type="submission" date="2021-02" db="EMBL/GenBank/DDBJ databases">
        <title>The CRISPR/cas machinery reduction and long-range gene transfer in the hot spring cyanobacterium Synechococcus.</title>
        <authorList>
            <person name="Dvorak P."/>
            <person name="Jahodarova E."/>
            <person name="Hasler P."/>
            <person name="Poulickova A."/>
        </authorList>
    </citation>
    <scope>NUCLEOTIDE SEQUENCE</scope>
    <source>
        <strain evidence="2">Rupite</strain>
    </source>
</reference>
<dbReference type="InterPro" id="IPR021399">
    <property type="entry name" value="DUF3038"/>
</dbReference>
<evidence type="ECO:0000313" key="3">
    <source>
        <dbReference type="Proteomes" id="UP000830835"/>
    </source>
</evidence>
<proteinExistence type="predicted"/>
<evidence type="ECO:0000313" key="2">
    <source>
        <dbReference type="EMBL" id="MCJ2541425.1"/>
    </source>
</evidence>
<keyword evidence="3" id="KW-1185">Reference proteome</keyword>
<dbReference type="Proteomes" id="UP000830835">
    <property type="component" value="Unassembled WGS sequence"/>
</dbReference>
<comment type="caution">
    <text evidence="2">The sequence shown here is derived from an EMBL/GenBank/DDBJ whole genome shotgun (WGS) entry which is preliminary data.</text>
</comment>
<sequence length="214" mass="23812">MTVEHKHTLLDNRPDGLSTATGTIKAQLDLLLLGLESLSGESSEAVLAAAQALNLQERIGDRVALWRLRNANPLRRSSGGRKKVDIEEARALVLVIGHMAAQQQARIRSTLEQLEAAVEQERNPFHQPLVGDYLDEFLSHYRSRMVDGDMRDENSITELALRILIELMFYSSPKGTQRLWTALLNRPEMDLPGDQEEDDVAQPANSSSDAFPAS</sequence>
<feature type="compositionally biased region" description="Acidic residues" evidence="1">
    <location>
        <begin position="191"/>
        <end position="200"/>
    </location>
</feature>
<protein>
    <submittedName>
        <fullName evidence="2">DUF3038 domain-containing protein</fullName>
    </submittedName>
</protein>
<dbReference type="EMBL" id="JAFIRA010000001">
    <property type="protein sequence ID" value="MCJ2541425.1"/>
    <property type="molecule type" value="Genomic_DNA"/>
</dbReference>
<gene>
    <name evidence="2" type="ORF">JX360_00650</name>
</gene>
<name>A0ABT0C6L2_THEVL</name>
<feature type="region of interest" description="Disordered" evidence="1">
    <location>
        <begin position="189"/>
        <end position="214"/>
    </location>
</feature>
<dbReference type="Pfam" id="PF11237">
    <property type="entry name" value="DUF3038"/>
    <property type="match status" value="1"/>
</dbReference>
<accession>A0ABT0C6L2</accession>
<evidence type="ECO:0000256" key="1">
    <source>
        <dbReference type="SAM" id="MobiDB-lite"/>
    </source>
</evidence>
<organism evidence="2 3">
    <name type="scientific">Thermostichus vulcanus str. 'Rupite'</name>
    <dbReference type="NCBI Taxonomy" id="2813851"/>
    <lineage>
        <taxon>Bacteria</taxon>
        <taxon>Bacillati</taxon>
        <taxon>Cyanobacteriota</taxon>
        <taxon>Cyanophyceae</taxon>
        <taxon>Thermostichales</taxon>
        <taxon>Thermostichaceae</taxon>
        <taxon>Thermostichus</taxon>
    </lineage>
</organism>
<feature type="compositionally biased region" description="Polar residues" evidence="1">
    <location>
        <begin position="203"/>
        <end position="214"/>
    </location>
</feature>